<dbReference type="Pfam" id="PF23708">
    <property type="entry name" value="CILP_5th"/>
    <property type="match status" value="1"/>
</dbReference>
<evidence type="ECO:0000313" key="2">
    <source>
        <dbReference type="Proteomes" id="UP000749559"/>
    </source>
</evidence>
<sequence>NNGRCPAGQQRNQDCTACECPMTTRQITVYNSKRVPLAGVRVALKDLEYEIIGLTDTSGALKLPGLCKNAELVSEKEKYMTNVTSIGADGGTPFEIIMQALEGIEVTRHPLSKVALVGDDVNFTCKGIGKPPPDTYTWYKNGKEMTSTGSNTNTLIIQSVTTNDSASYMCLAQSDFSVAYSNPATLLVKDDGDSFCDPVPISHLKPLPKNCPQNGETPYHYDVKKCRGNACIKQTVTNKEEYCCGPI</sequence>
<dbReference type="InterPro" id="IPR003598">
    <property type="entry name" value="Ig_sub2"/>
</dbReference>
<evidence type="ECO:0000313" key="1">
    <source>
        <dbReference type="EMBL" id="CAH1787887.1"/>
    </source>
</evidence>
<dbReference type="PROSITE" id="PS50835">
    <property type="entry name" value="IG_LIKE"/>
    <property type="match status" value="1"/>
</dbReference>
<dbReference type="InterPro" id="IPR003599">
    <property type="entry name" value="Ig_sub"/>
</dbReference>
<dbReference type="OrthoDB" id="6159398at2759"/>
<feature type="non-terminal residue" evidence="1">
    <location>
        <position position="1"/>
    </location>
</feature>
<dbReference type="SMART" id="SM00409">
    <property type="entry name" value="IG"/>
    <property type="match status" value="1"/>
</dbReference>
<dbReference type="Proteomes" id="UP000749559">
    <property type="component" value="Unassembled WGS sequence"/>
</dbReference>
<protein>
    <submittedName>
        <fullName evidence="1">Uncharacterized protein</fullName>
    </submittedName>
</protein>
<dbReference type="SUPFAM" id="SSF48726">
    <property type="entry name" value="Immunoglobulin"/>
    <property type="match status" value="1"/>
</dbReference>
<feature type="non-terminal residue" evidence="1">
    <location>
        <position position="247"/>
    </location>
</feature>
<dbReference type="EMBL" id="CAIIXF020000006">
    <property type="protein sequence ID" value="CAH1787887.1"/>
    <property type="molecule type" value="Genomic_DNA"/>
</dbReference>
<keyword evidence="2" id="KW-1185">Reference proteome</keyword>
<dbReference type="AlphaFoldDB" id="A0A8J1YD98"/>
<dbReference type="InterPro" id="IPR007110">
    <property type="entry name" value="Ig-like_dom"/>
</dbReference>
<dbReference type="SMART" id="SM00408">
    <property type="entry name" value="IGc2"/>
    <property type="match status" value="1"/>
</dbReference>
<dbReference type="InterPro" id="IPR013783">
    <property type="entry name" value="Ig-like_fold"/>
</dbReference>
<dbReference type="Pfam" id="PF13927">
    <property type="entry name" value="Ig_3"/>
    <property type="match status" value="1"/>
</dbReference>
<dbReference type="InterPro" id="IPR056255">
    <property type="entry name" value="CILP-1/2_dom"/>
</dbReference>
<gene>
    <name evidence="1" type="ORF">OFUS_LOCUS13515</name>
</gene>
<dbReference type="PANTHER" id="PTHR45889:SF8">
    <property type="entry name" value="IG-LIKE DOMAIN-CONTAINING PROTEIN"/>
    <property type="match status" value="1"/>
</dbReference>
<dbReference type="Gene3D" id="2.60.40.10">
    <property type="entry name" value="Immunoglobulins"/>
    <property type="match status" value="1"/>
</dbReference>
<proteinExistence type="predicted"/>
<dbReference type="InterPro" id="IPR036179">
    <property type="entry name" value="Ig-like_dom_sf"/>
</dbReference>
<name>A0A8J1YD98_OWEFU</name>
<comment type="caution">
    <text evidence="1">The sequence shown here is derived from an EMBL/GenBank/DDBJ whole genome shotgun (WGS) entry which is preliminary data.</text>
</comment>
<organism evidence="1 2">
    <name type="scientific">Owenia fusiformis</name>
    <name type="common">Polychaete worm</name>
    <dbReference type="NCBI Taxonomy" id="6347"/>
    <lineage>
        <taxon>Eukaryota</taxon>
        <taxon>Metazoa</taxon>
        <taxon>Spiralia</taxon>
        <taxon>Lophotrochozoa</taxon>
        <taxon>Annelida</taxon>
        <taxon>Polychaeta</taxon>
        <taxon>Sedentaria</taxon>
        <taxon>Canalipalpata</taxon>
        <taxon>Sabellida</taxon>
        <taxon>Oweniida</taxon>
        <taxon>Oweniidae</taxon>
        <taxon>Owenia</taxon>
    </lineage>
</organism>
<reference evidence="1" key="1">
    <citation type="submission" date="2022-03" db="EMBL/GenBank/DDBJ databases">
        <authorList>
            <person name="Martin C."/>
        </authorList>
    </citation>
    <scope>NUCLEOTIDE SEQUENCE</scope>
</reference>
<dbReference type="PANTHER" id="PTHR45889">
    <property type="entry name" value="IG-LIKE DOMAIN-CONTAINING PROTEIN"/>
    <property type="match status" value="1"/>
</dbReference>
<accession>A0A8J1YD98</accession>